<dbReference type="KEGG" id="sri:SELR_11380"/>
<dbReference type="OrthoDB" id="1660540at2"/>
<accession>I0GQ09</accession>
<protein>
    <submittedName>
        <fullName evidence="1">Uncharacterized protein</fullName>
    </submittedName>
</protein>
<evidence type="ECO:0000313" key="1">
    <source>
        <dbReference type="EMBL" id="BAL82846.1"/>
    </source>
</evidence>
<dbReference type="Gene3D" id="2.60.120.200">
    <property type="match status" value="1"/>
</dbReference>
<dbReference type="PATRIC" id="fig|927704.6.peg.1173"/>
<dbReference type="eggNOG" id="ENOG5033QPC">
    <property type="taxonomic scope" value="Bacteria"/>
</dbReference>
<dbReference type="RefSeq" id="WP_014424283.1">
    <property type="nucleotide sequence ID" value="NC_017068.1"/>
</dbReference>
<dbReference type="EMBL" id="AP012292">
    <property type="protein sequence ID" value="BAL82846.1"/>
    <property type="molecule type" value="Genomic_DNA"/>
</dbReference>
<dbReference type="AlphaFoldDB" id="I0GQ09"/>
<evidence type="ECO:0000313" key="2">
    <source>
        <dbReference type="Proteomes" id="UP000007887"/>
    </source>
</evidence>
<reference evidence="1 2" key="1">
    <citation type="submission" date="2011-10" db="EMBL/GenBank/DDBJ databases">
        <title>Whole genome sequence of Selenomonas ruminantium subsp. lactilytica TAM6421.</title>
        <authorList>
            <person name="Oguchi A."/>
            <person name="Ankai A."/>
            <person name="Kaneko J."/>
            <person name="Yamada-Narita S."/>
            <person name="Fukui S."/>
            <person name="Takahashi M."/>
            <person name="Onodera T."/>
            <person name="Kojima S."/>
            <person name="Fushimi T."/>
            <person name="Abe N."/>
            <person name="Kamio Y."/>
            <person name="Yamazaki S."/>
            <person name="Fujita N."/>
        </authorList>
    </citation>
    <scope>NUCLEOTIDE SEQUENCE [LARGE SCALE GENOMIC DNA]</scope>
    <source>
        <strain evidence="2">NBRC 103574 / TAM6421</strain>
    </source>
</reference>
<gene>
    <name evidence="1" type="ordered locus">SELR_11380</name>
</gene>
<name>I0GQ09_SELRL</name>
<organism evidence="1 2">
    <name type="scientific">Selenomonas ruminantium subsp. lactilytica (strain NBRC 103574 / TAM6421)</name>
    <dbReference type="NCBI Taxonomy" id="927704"/>
    <lineage>
        <taxon>Bacteria</taxon>
        <taxon>Bacillati</taxon>
        <taxon>Bacillota</taxon>
        <taxon>Negativicutes</taxon>
        <taxon>Selenomonadales</taxon>
        <taxon>Selenomonadaceae</taxon>
        <taxon>Selenomonas</taxon>
    </lineage>
</organism>
<dbReference type="HOGENOM" id="CLU_303022_0_0_9"/>
<dbReference type="InterPro" id="IPR013320">
    <property type="entry name" value="ConA-like_dom_sf"/>
</dbReference>
<sequence length="983" mass="109945">MEIGLRFNGTDSFCTIPVSVTNTSSWEMTIDLVTDDSSSSSNYIYHQSCIFGYDSGGYKSRDFHVDIKSGKLFIFSGLLGSNNPSQVVSGTITNGNGDFGWDTDRFIADGAIHTIRVTYENSTISVYLDNEYLGYLNTTRTINSSELYIGSSYTGEKVYARFDLYNFKLKIDNAVSVQYQPTLNTVSNMILEDGSGNNNDGTLSGTFSTVESNFVVVYADTERIIDVAAITVDADTARKVRNAQYEWRYENPGSAELLTITGGTTVTDVAESVSLTGEAFYQPTRSACFDIPATKEIWIRCDIFFSNIYANNNRIRIYNDNSTYSVNGFSTDPTTTNNYGLWHNNTRQLGNYCYAKSNRYQFLMHMLSDSTDGLIEIWTGKEHLSYTGNVNGGLDFDNVYIQMDGANIYVSNLIISNVELSIGEGAHVEYFDTEREITIPGLDITVDVDIERTLKNAVIVNADTSRIVGINVIVDVDTVVDVSRSAAIVVDVERQIVQTVNMLCDVLRKIPHTITDNSSVLQSVSISLAEQQLVDDVSFTATIDAAVLDNVSVTHLDYVANVCIEETSQRGILMSCKCTADIEEILYQQLAYEIPQTEYEWSGEYLDELAKVRAKYPDYQIQAVASAAASTHIESIAENLGLSLHARFDDWISTLETKSVSGTNYAGLISELFGWTARIPTLMINCYMRDGVLYVIQRGHEDNTVTLDGQHLTVHTTSQKLVRMMWGSDPWSKTEVTTYKGVKYWDEYQDMTPVNPEEDADTSKTFNDDGLVQTTTVVHGNQMVTTYYTYTEQEDGKKFLSQETAVTTENGVEVDRVTTYHDPVRNTQSHVYSVDESGVLGGVVTSSNNDDRVTPYAKGNYTGYSDGFLFRSGGQVYWASGLTHYGEEYEQGQLNTTLHGISLIDTSFPIDGESKLEEITNAIKALDRKTEEVITVELYDYPHLIDFNDKIIFHGHTYYLRSNSAIANEHIVNRQTLQFVRWY</sequence>
<dbReference type="SUPFAM" id="SSF49899">
    <property type="entry name" value="Concanavalin A-like lectins/glucanases"/>
    <property type="match status" value="1"/>
</dbReference>
<dbReference type="Proteomes" id="UP000007887">
    <property type="component" value="Chromosome"/>
</dbReference>
<proteinExistence type="predicted"/>